<reference evidence="2 3" key="1">
    <citation type="journal article" date="2015" name="Genome Announc.">
        <title>Expanding the biotechnology potential of lactobacilli through comparative genomics of 213 strains and associated genera.</title>
        <authorList>
            <person name="Sun Z."/>
            <person name="Harris H.M."/>
            <person name="McCann A."/>
            <person name="Guo C."/>
            <person name="Argimon S."/>
            <person name="Zhang W."/>
            <person name="Yang X."/>
            <person name="Jeffery I.B."/>
            <person name="Cooney J.C."/>
            <person name="Kagawa T.F."/>
            <person name="Liu W."/>
            <person name="Song Y."/>
            <person name="Salvetti E."/>
            <person name="Wrobel A."/>
            <person name="Rasinkangas P."/>
            <person name="Parkhill J."/>
            <person name="Rea M.C."/>
            <person name="O'Sullivan O."/>
            <person name="Ritari J."/>
            <person name="Douillard F.P."/>
            <person name="Paul Ross R."/>
            <person name="Yang R."/>
            <person name="Briner A.E."/>
            <person name="Felis G.E."/>
            <person name="de Vos W.M."/>
            <person name="Barrangou R."/>
            <person name="Klaenhammer T.R."/>
            <person name="Caufield P.W."/>
            <person name="Cui Y."/>
            <person name="Zhang H."/>
            <person name="O'Toole P.W."/>
        </authorList>
    </citation>
    <scope>NUCLEOTIDE SEQUENCE [LARGE SCALE GENOMIC DNA]</scope>
    <source>
        <strain evidence="2 3">DSM 20335</strain>
    </source>
</reference>
<dbReference type="AlphaFoldDB" id="A0A0R2BGE9"/>
<evidence type="ECO:0000313" key="3">
    <source>
        <dbReference type="Proteomes" id="UP000051813"/>
    </source>
</evidence>
<feature type="transmembrane region" description="Helical" evidence="1">
    <location>
        <begin position="160"/>
        <end position="181"/>
    </location>
</feature>
<dbReference type="InterPro" id="IPR010380">
    <property type="entry name" value="DUF975"/>
</dbReference>
<dbReference type="Proteomes" id="UP000051813">
    <property type="component" value="Unassembled WGS sequence"/>
</dbReference>
<gene>
    <name evidence="2" type="ORF">FC84_GL001160</name>
</gene>
<accession>A0A0R2BGE9</accession>
<protein>
    <submittedName>
        <fullName evidence="2">Integral membrane protein</fullName>
    </submittedName>
</protein>
<feature type="transmembrane region" description="Helical" evidence="1">
    <location>
        <begin position="21"/>
        <end position="54"/>
    </location>
</feature>
<keyword evidence="1" id="KW-0812">Transmembrane</keyword>
<name>A0A0R2BGE9_9LACO</name>
<dbReference type="Pfam" id="PF06161">
    <property type="entry name" value="DUF975"/>
    <property type="match status" value="1"/>
</dbReference>
<keyword evidence="3" id="KW-1185">Reference proteome</keyword>
<feature type="transmembrane region" description="Helical" evidence="1">
    <location>
        <begin position="93"/>
        <end position="114"/>
    </location>
</feature>
<dbReference type="PATRIC" id="fig|1423738.3.peg.1173"/>
<dbReference type="PANTHER" id="PTHR40076">
    <property type="entry name" value="MEMBRANE PROTEIN-RELATED"/>
    <property type="match status" value="1"/>
</dbReference>
<organism evidence="2 3">
    <name type="scientific">Lapidilactobacillus dextrinicus DSM 20335</name>
    <dbReference type="NCBI Taxonomy" id="1423738"/>
    <lineage>
        <taxon>Bacteria</taxon>
        <taxon>Bacillati</taxon>
        <taxon>Bacillota</taxon>
        <taxon>Bacilli</taxon>
        <taxon>Lactobacillales</taxon>
        <taxon>Lactobacillaceae</taxon>
        <taxon>Lapidilactobacillus</taxon>
    </lineage>
</organism>
<proteinExistence type="predicted"/>
<comment type="caution">
    <text evidence="2">The sequence shown here is derived from an EMBL/GenBank/DDBJ whole genome shotgun (WGS) entry which is preliminary data.</text>
</comment>
<sequence length="267" mass="29849">MNDYLTRPQIKKRARETMKGHFGTAFSLNWLPVIGTILIGLLIAGLFAGLTYAISTSEAFRNSITTAMNSATEAGQNGGAAGGNGGVSPFTSFGGSLIGTILSSGIGFASLEWLRLKDHQVLEHPFKKAFQGFKFEYLLGIVVLYILTSIAGIVGLMLFVIPAILFSYAFKIIYLLYYDVGDKYGYLELLKLSWKLMRGHKFDLFIFQLSFFWWYLGVILTFGLLSIYFTPYYNLAFAAFYDNIYQNSELAQENITNADNSTDNLDY</sequence>
<dbReference type="PANTHER" id="PTHR40076:SF1">
    <property type="entry name" value="MEMBRANE PROTEIN"/>
    <property type="match status" value="1"/>
</dbReference>
<evidence type="ECO:0000256" key="1">
    <source>
        <dbReference type="SAM" id="Phobius"/>
    </source>
</evidence>
<feature type="transmembrane region" description="Helical" evidence="1">
    <location>
        <begin position="135"/>
        <end position="154"/>
    </location>
</feature>
<dbReference type="STRING" id="1423738.FC84_GL001160"/>
<evidence type="ECO:0000313" key="2">
    <source>
        <dbReference type="EMBL" id="KRM78337.1"/>
    </source>
</evidence>
<keyword evidence="1" id="KW-0472">Membrane</keyword>
<keyword evidence="1" id="KW-1133">Transmembrane helix</keyword>
<dbReference type="OrthoDB" id="9784844at2"/>
<dbReference type="EMBL" id="AYYK01000022">
    <property type="protein sequence ID" value="KRM78337.1"/>
    <property type="molecule type" value="Genomic_DNA"/>
</dbReference>
<dbReference type="RefSeq" id="WP_057757620.1">
    <property type="nucleotide sequence ID" value="NZ_AYYK01000022.1"/>
</dbReference>
<feature type="transmembrane region" description="Helical" evidence="1">
    <location>
        <begin position="202"/>
        <end position="229"/>
    </location>
</feature>